<evidence type="ECO:0000256" key="7">
    <source>
        <dbReference type="ARBA" id="ARBA00068530"/>
    </source>
</evidence>
<feature type="compositionally biased region" description="Polar residues" evidence="10">
    <location>
        <begin position="137"/>
        <end position="150"/>
    </location>
</feature>
<dbReference type="GO" id="GO:0019237">
    <property type="term" value="F:centromeric DNA binding"/>
    <property type="evidence" value="ECO:0007669"/>
    <property type="project" value="InterPro"/>
</dbReference>
<dbReference type="GO" id="GO:0005721">
    <property type="term" value="C:pericentric heterochromatin"/>
    <property type="evidence" value="ECO:0007669"/>
    <property type="project" value="UniProtKB-ARBA"/>
</dbReference>
<keyword evidence="3" id="KW-0238">DNA-binding</keyword>
<feature type="region of interest" description="Disordered" evidence="10">
    <location>
        <begin position="313"/>
        <end position="337"/>
    </location>
</feature>
<evidence type="ECO:0000256" key="10">
    <source>
        <dbReference type="SAM" id="MobiDB-lite"/>
    </source>
</evidence>
<dbReference type="Gene3D" id="2.60.120.10">
    <property type="entry name" value="Jelly Rolls"/>
    <property type="match status" value="1"/>
</dbReference>
<dbReference type="InterPro" id="IPR011051">
    <property type="entry name" value="RmlC_Cupin_sf"/>
</dbReference>
<dbReference type="PANTHER" id="PTHR16684">
    <property type="entry name" value="CENTROMERE PROTEIN C"/>
    <property type="match status" value="1"/>
</dbReference>
<name>A0A7K6B138_UPUEP</name>
<dbReference type="SUPFAM" id="SSF51182">
    <property type="entry name" value="RmlC-like cupins"/>
    <property type="match status" value="1"/>
</dbReference>
<dbReference type="GO" id="GO:0000776">
    <property type="term" value="C:kinetochore"/>
    <property type="evidence" value="ECO:0007669"/>
    <property type="project" value="InterPro"/>
</dbReference>
<evidence type="ECO:0000256" key="5">
    <source>
        <dbReference type="ARBA" id="ARBA00053516"/>
    </source>
</evidence>
<feature type="non-terminal residue" evidence="12">
    <location>
        <position position="599"/>
    </location>
</feature>
<evidence type="ECO:0000256" key="3">
    <source>
        <dbReference type="ARBA" id="ARBA00023125"/>
    </source>
</evidence>
<dbReference type="EMBL" id="VZRI01007960">
    <property type="protein sequence ID" value="NWU95944.1"/>
    <property type="molecule type" value="Genomic_DNA"/>
</dbReference>
<dbReference type="GO" id="GO:0051382">
    <property type="term" value="P:kinetochore assembly"/>
    <property type="evidence" value="ECO:0007669"/>
    <property type="project" value="InterPro"/>
</dbReference>
<dbReference type="AlphaFoldDB" id="A0A7K6B138"/>
<dbReference type="InterPro" id="IPR028386">
    <property type="entry name" value="CENP-C/Mif2/cnp3"/>
</dbReference>
<evidence type="ECO:0000256" key="8">
    <source>
        <dbReference type="ARBA" id="ARBA00082151"/>
    </source>
</evidence>
<gene>
    <name evidence="12" type="primary">Cenpc</name>
    <name evidence="12" type="ORF">UPUEPO_R11493</name>
</gene>
<dbReference type="OrthoDB" id="1939643at2759"/>
<keyword evidence="4" id="KW-0539">Nucleus</keyword>
<dbReference type="GO" id="GO:0051455">
    <property type="term" value="P:spindle attachment to meiosis I kinetochore"/>
    <property type="evidence" value="ECO:0007669"/>
    <property type="project" value="TreeGrafter"/>
</dbReference>
<comment type="function">
    <text evidence="5">Component of the CENPA-NAC (nucleosome-associated) complex, a complex that plays a central role in assembly of kinetochore proteins, mitotic progression and chromosome segregation. The CENPA-NAC complex recruits the CENPA-CAD (nucleosome distal) complex and may be involved in incorporation of newly synthesized CENPA into centromeres. CENPC recruits DNA methylation and DNMT3B to both centromeric and pericentromeric satellite repeats and regulates the histone code in these regions.</text>
</comment>
<organism evidence="12 13">
    <name type="scientific">Upupa epops</name>
    <name type="common">Eurasian hoopoe</name>
    <dbReference type="NCBI Taxonomy" id="57439"/>
    <lineage>
        <taxon>Eukaryota</taxon>
        <taxon>Metazoa</taxon>
        <taxon>Chordata</taxon>
        <taxon>Craniata</taxon>
        <taxon>Vertebrata</taxon>
        <taxon>Euteleostomi</taxon>
        <taxon>Archelosauria</taxon>
        <taxon>Archosauria</taxon>
        <taxon>Dinosauria</taxon>
        <taxon>Saurischia</taxon>
        <taxon>Theropoda</taxon>
        <taxon>Coelurosauria</taxon>
        <taxon>Aves</taxon>
        <taxon>Neognathae</taxon>
        <taxon>Neoaves</taxon>
        <taxon>Telluraves</taxon>
        <taxon>Coraciimorphae</taxon>
        <taxon>Bucerotiformes</taxon>
        <taxon>Upupidae</taxon>
        <taxon>Upupa</taxon>
    </lineage>
</organism>
<dbReference type="InterPro" id="IPR014710">
    <property type="entry name" value="RmlC-like_jellyroll"/>
</dbReference>
<evidence type="ECO:0000256" key="9">
    <source>
        <dbReference type="ARBA" id="ARBA00083562"/>
    </source>
</evidence>
<evidence type="ECO:0000313" key="13">
    <source>
        <dbReference type="Proteomes" id="UP000544127"/>
    </source>
</evidence>
<dbReference type="GO" id="GO:0005634">
    <property type="term" value="C:nucleus"/>
    <property type="evidence" value="ECO:0007669"/>
    <property type="project" value="UniProtKB-SubCell"/>
</dbReference>
<dbReference type="PANTHER" id="PTHR16684:SF11">
    <property type="entry name" value="CENTROMERE PROTEIN C"/>
    <property type="match status" value="1"/>
</dbReference>
<comment type="subunit">
    <text evidence="6">Oligomer. Component of the CENPA-NAC complex, at least composed of CENPA, CENPC, CENPH, CENPM, CENPN, CENPT and CENPU. The CENPA-NAC complex interacts with the CENPA-CAD complex, composed of CENPI, CENPK, CENPL, CENPO, CENPP, CENPQ, CENPR and CENPS. Binds to DAXX. Interacts with DNMT3B. Interacts directly with CENPA. Identified in a centromere complex containing histones H2A, H2B and H4, and at least CENPA, CENPB, CENPC, CENPT, CENPN, HJURP, SUPT16H, SSRP1 and RSF1. Interacts with MEIKIN.</text>
</comment>
<dbReference type="Pfam" id="PF11699">
    <property type="entry name" value="CENP-C_C"/>
    <property type="match status" value="1"/>
</dbReference>
<proteinExistence type="inferred from homology"/>
<evidence type="ECO:0000256" key="2">
    <source>
        <dbReference type="ARBA" id="ARBA00010291"/>
    </source>
</evidence>
<dbReference type="Proteomes" id="UP000544127">
    <property type="component" value="Unassembled WGS sequence"/>
</dbReference>
<comment type="subcellular location">
    <subcellularLocation>
        <location evidence="1">Nucleus</location>
    </subcellularLocation>
</comment>
<evidence type="ECO:0000259" key="11">
    <source>
        <dbReference type="Pfam" id="PF11699"/>
    </source>
</evidence>
<evidence type="ECO:0000313" key="12">
    <source>
        <dbReference type="EMBL" id="NWU95944.1"/>
    </source>
</evidence>
<comment type="caution">
    <text evidence="12">The sequence shown here is derived from an EMBL/GenBank/DDBJ whole genome shotgun (WGS) entry which is preliminary data.</text>
</comment>
<feature type="compositionally biased region" description="Acidic residues" evidence="10">
    <location>
        <begin position="199"/>
        <end position="208"/>
    </location>
</feature>
<accession>A0A7K6B138</accession>
<evidence type="ECO:0000256" key="1">
    <source>
        <dbReference type="ARBA" id="ARBA00004123"/>
    </source>
</evidence>
<feature type="non-terminal residue" evidence="12">
    <location>
        <position position="1"/>
    </location>
</feature>
<dbReference type="GO" id="GO:0051315">
    <property type="term" value="P:attachment of mitotic spindle microtubules to kinetochore"/>
    <property type="evidence" value="ECO:0007669"/>
    <property type="project" value="TreeGrafter"/>
</dbReference>
<dbReference type="FunFam" id="2.60.120.10:FF:000033">
    <property type="entry name" value="Centromere protein C 1"/>
    <property type="match status" value="1"/>
</dbReference>
<feature type="region of interest" description="Disordered" evidence="10">
    <location>
        <begin position="45"/>
        <end position="92"/>
    </location>
</feature>
<sequence>KPQPSEKEKMNRKVQVEALTKQQMGCIDEVVNNLERTSDSVAYREGKIFESQRQNSTRMGKPEKDTFRQGFPNQRKDASQKPEAEGLPLAQTGLETEVCEAEELCKTKVKPNKALSVPSPDHQQECILSRVNNLKSSKRLQSASKASKSLFQKKQKAKQNLPKDTVPKKVAEKSPRKKAKQSDKKSSSKKPQVQREESSDSESGEEEFEIEPVKLNEVFTSPICQKSQTSTFQKLTESEMPKNVLHAVESVGDADNVTLVKALQYLIDSVRKSGKKRLSAKTLEEIPQKRNCRASAGVCSGLECTELHMDSDSNSVQDKVTKKQKSPHVKNKSNEEKSSVQDGSRFWYYCCVLGTVAQLCGKLASRSNSCDQDGSSSDSSEDLCSQLKANNLVGHKIVMPSNTPNVRRTKRIRIKPLEYWRGERVSYAMSPSGGLVVNGIICPETEPPKQPKGGHKQKRVETSKDLPASLDFVLADTSKPTVVVDPETNKEVLLDCVNTESSSMCFFKDETMEIYKNLNTSSFATGKLILKPLKEKTHQFVHMDTIIFHVIRGRIIVTLHRTSYYLTEGDYFYVPPGNGYSIHNLLNKECIILFTQLKD</sequence>
<dbReference type="InterPro" id="IPR025974">
    <property type="entry name" value="Mif2/CENP-C_cupin"/>
</dbReference>
<feature type="compositionally biased region" description="Basic and acidic residues" evidence="10">
    <location>
        <begin position="165"/>
        <end position="186"/>
    </location>
</feature>
<comment type="similarity">
    <text evidence="2">Belongs to the CENP-C/MIF2 family.</text>
</comment>
<evidence type="ECO:0000256" key="6">
    <source>
        <dbReference type="ARBA" id="ARBA00064952"/>
    </source>
</evidence>
<reference evidence="12 13" key="1">
    <citation type="submission" date="2019-09" db="EMBL/GenBank/DDBJ databases">
        <title>Bird 10,000 Genomes (B10K) Project - Family phase.</title>
        <authorList>
            <person name="Zhang G."/>
        </authorList>
    </citation>
    <scope>NUCLEOTIDE SEQUENCE [LARGE SCALE GENOMIC DNA]</scope>
    <source>
        <strain evidence="12">B10K-DU-012-37</strain>
    </source>
</reference>
<protein>
    <recommendedName>
        <fullName evidence="7">Centromere protein C</fullName>
    </recommendedName>
    <alternativeName>
        <fullName evidence="8">Centromere autoantigen C</fullName>
    </alternativeName>
    <alternativeName>
        <fullName evidence="9">Centromere protein C 1</fullName>
    </alternativeName>
</protein>
<feature type="compositionally biased region" description="Basic and acidic residues" evidence="10">
    <location>
        <begin position="74"/>
        <end position="84"/>
    </location>
</feature>
<feature type="domain" description="Mif2/CENP-C cupin" evidence="11">
    <location>
        <begin position="514"/>
        <end position="596"/>
    </location>
</feature>
<feature type="region of interest" description="Disordered" evidence="10">
    <location>
        <begin position="137"/>
        <end position="208"/>
    </location>
</feature>
<evidence type="ECO:0000256" key="4">
    <source>
        <dbReference type="ARBA" id="ARBA00023242"/>
    </source>
</evidence>
<feature type="compositionally biased region" description="Basic residues" evidence="10">
    <location>
        <begin position="322"/>
        <end position="331"/>
    </location>
</feature>
<keyword evidence="13" id="KW-1185">Reference proteome</keyword>